<protein>
    <recommendedName>
        <fullName evidence="9">Selenoprotein O</fullName>
    </recommendedName>
</protein>
<keyword evidence="4" id="KW-0548">Nucleotidyltransferase</keyword>
<comment type="caution">
    <text evidence="11">The sequence shown here is derived from an EMBL/GenBank/DDBJ whole genome shotgun (WGS) entry which is preliminary data.</text>
</comment>
<evidence type="ECO:0000313" key="12">
    <source>
        <dbReference type="Proteomes" id="UP000242188"/>
    </source>
</evidence>
<dbReference type="OrthoDB" id="10254721at2759"/>
<dbReference type="STRING" id="6573.A0A210PVU0"/>
<dbReference type="Pfam" id="PF02696">
    <property type="entry name" value="SelO"/>
    <property type="match status" value="1"/>
</dbReference>
<reference evidence="11 12" key="1">
    <citation type="journal article" date="2017" name="Nat. Ecol. Evol.">
        <title>Scallop genome provides insights into evolution of bilaterian karyotype and development.</title>
        <authorList>
            <person name="Wang S."/>
            <person name="Zhang J."/>
            <person name="Jiao W."/>
            <person name="Li J."/>
            <person name="Xun X."/>
            <person name="Sun Y."/>
            <person name="Guo X."/>
            <person name="Huan P."/>
            <person name="Dong B."/>
            <person name="Zhang L."/>
            <person name="Hu X."/>
            <person name="Sun X."/>
            <person name="Wang J."/>
            <person name="Zhao C."/>
            <person name="Wang Y."/>
            <person name="Wang D."/>
            <person name="Huang X."/>
            <person name="Wang R."/>
            <person name="Lv J."/>
            <person name="Li Y."/>
            <person name="Zhang Z."/>
            <person name="Liu B."/>
            <person name="Lu W."/>
            <person name="Hui Y."/>
            <person name="Liang J."/>
            <person name="Zhou Z."/>
            <person name="Hou R."/>
            <person name="Li X."/>
            <person name="Liu Y."/>
            <person name="Li H."/>
            <person name="Ning X."/>
            <person name="Lin Y."/>
            <person name="Zhao L."/>
            <person name="Xing Q."/>
            <person name="Dou J."/>
            <person name="Li Y."/>
            <person name="Mao J."/>
            <person name="Guo H."/>
            <person name="Dou H."/>
            <person name="Li T."/>
            <person name="Mu C."/>
            <person name="Jiang W."/>
            <person name="Fu Q."/>
            <person name="Fu X."/>
            <person name="Miao Y."/>
            <person name="Liu J."/>
            <person name="Yu Q."/>
            <person name="Li R."/>
            <person name="Liao H."/>
            <person name="Li X."/>
            <person name="Kong Y."/>
            <person name="Jiang Z."/>
            <person name="Chourrout D."/>
            <person name="Li R."/>
            <person name="Bao Z."/>
        </authorList>
    </citation>
    <scope>NUCLEOTIDE SEQUENCE [LARGE SCALE GENOMIC DNA]</scope>
    <source>
        <strain evidence="11 12">PY_sf001</strain>
    </source>
</reference>
<dbReference type="EMBL" id="NEDP02005459">
    <property type="protein sequence ID" value="OWF40601.1"/>
    <property type="molecule type" value="Genomic_DNA"/>
</dbReference>
<sequence length="724" mass="81976">MNRWRCLPEVKCFVNTAWILHWISMFRRFAAETGTAIARLERRDHRYSFKSKLFRNLVGTSAFCTWRCIAGFHRLATNMSTLETLNFDNLALRSLPIDPETKVFPRQVPGACFSKIKLSPVENPILVCHSSSALSLLDLKETEIQEKNFCEYLAGNKLIPGSEPAAHCYCGHQFGYFSGQLGDGAAMYLGEVVNKKGERWEIQFKGSGLTPYSRTADGRKVLRSTIREFLCSEAIFHLGIPSTRAMTCMTSDSRVVRDIFYDGHPIHERCSIVLRIAPTFLRFGSFEIFKPMDPETGRKGPSVGKTDILIQMLDYTVKTFYTEIWDQFKEDKQKMYLEFFREVVRRTARLVAEWQCVGWCHGVLNTDNISICGVTIDYGPYGFMDSYDPDFVCNASDDGGRYTYQKQPEICKWNCEKLSEAIQEAIPLSQTDKELGIFDEEFSRHYTQKMRKKVCTFTDSPKPTSFLLVEKFLETMNMTGADFTNCFRCLSRLPLPGSSNYDAAVAELTEYILSQCATVEEMKMTCKPTMDPRQLQMFMTLMQTNPGILNALGRGLSAFTKEIEKMEKSKQLQDLTQKSKTEADKKLWTEWLTQYTERLKLEVKDGSDLESASKQKSEVMNSVNPRFILRNYIAENAIRAAEKGDYSEVQRVLKLLENPFGEAGDLNNLSDLSLGGSSSTTDADSAGAAGTSGTTSKGDNSKTYGTAVQYDSKPPDWAQDLRVS</sequence>
<dbReference type="AlphaFoldDB" id="A0A210PVU0"/>
<name>A0A210PVU0_MIZYE</name>
<keyword evidence="12" id="KW-1185">Reference proteome</keyword>
<feature type="region of interest" description="Disordered" evidence="10">
    <location>
        <begin position="675"/>
        <end position="724"/>
    </location>
</feature>
<feature type="compositionally biased region" description="Polar residues" evidence="10">
    <location>
        <begin position="697"/>
        <end position="706"/>
    </location>
</feature>
<evidence type="ECO:0000256" key="7">
    <source>
        <dbReference type="ARBA" id="ARBA00022840"/>
    </source>
</evidence>
<dbReference type="PANTHER" id="PTHR12153:SF15">
    <property type="entry name" value="PROTEIN ADENYLYLTRANSFERASE SELO, MITOCHONDRIAL"/>
    <property type="match status" value="1"/>
</dbReference>
<keyword evidence="5" id="KW-0479">Metal-binding</keyword>
<accession>A0A210PVU0</accession>
<dbReference type="Proteomes" id="UP000242188">
    <property type="component" value="Unassembled WGS sequence"/>
</dbReference>
<comment type="cofactor">
    <cofactor evidence="1">
        <name>Mg(2+)</name>
        <dbReference type="ChEBI" id="CHEBI:18420"/>
    </cofactor>
</comment>
<organism evidence="11 12">
    <name type="scientific">Mizuhopecten yessoensis</name>
    <name type="common">Japanese scallop</name>
    <name type="synonym">Patinopecten yessoensis</name>
    <dbReference type="NCBI Taxonomy" id="6573"/>
    <lineage>
        <taxon>Eukaryota</taxon>
        <taxon>Metazoa</taxon>
        <taxon>Spiralia</taxon>
        <taxon>Lophotrochozoa</taxon>
        <taxon>Mollusca</taxon>
        <taxon>Bivalvia</taxon>
        <taxon>Autobranchia</taxon>
        <taxon>Pteriomorphia</taxon>
        <taxon>Pectinida</taxon>
        <taxon>Pectinoidea</taxon>
        <taxon>Pectinidae</taxon>
        <taxon>Mizuhopecten</taxon>
    </lineage>
</organism>
<dbReference type="PANTHER" id="PTHR12153">
    <property type="entry name" value="SELENOPROTEIN O"/>
    <property type="match status" value="1"/>
</dbReference>
<keyword evidence="6" id="KW-0547">Nucleotide-binding</keyword>
<evidence type="ECO:0000256" key="10">
    <source>
        <dbReference type="SAM" id="MobiDB-lite"/>
    </source>
</evidence>
<proteinExistence type="inferred from homology"/>
<dbReference type="GO" id="GO:0046872">
    <property type="term" value="F:metal ion binding"/>
    <property type="evidence" value="ECO:0007669"/>
    <property type="project" value="UniProtKB-KW"/>
</dbReference>
<evidence type="ECO:0000256" key="2">
    <source>
        <dbReference type="ARBA" id="ARBA00009747"/>
    </source>
</evidence>
<feature type="compositionally biased region" description="Low complexity" evidence="10">
    <location>
        <begin position="675"/>
        <end position="696"/>
    </location>
</feature>
<evidence type="ECO:0000256" key="5">
    <source>
        <dbReference type="ARBA" id="ARBA00022723"/>
    </source>
</evidence>
<evidence type="ECO:0000256" key="9">
    <source>
        <dbReference type="ARBA" id="ARBA00031547"/>
    </source>
</evidence>
<gene>
    <name evidence="11" type="ORF">KP79_PYT04478</name>
</gene>
<dbReference type="HAMAP" id="MF_00692">
    <property type="entry name" value="SelO"/>
    <property type="match status" value="1"/>
</dbReference>
<keyword evidence="8" id="KW-0460">Magnesium</keyword>
<dbReference type="GO" id="GO:0005524">
    <property type="term" value="F:ATP binding"/>
    <property type="evidence" value="ECO:0007669"/>
    <property type="project" value="UniProtKB-KW"/>
</dbReference>
<evidence type="ECO:0000256" key="3">
    <source>
        <dbReference type="ARBA" id="ARBA00022679"/>
    </source>
</evidence>
<evidence type="ECO:0000256" key="6">
    <source>
        <dbReference type="ARBA" id="ARBA00022741"/>
    </source>
</evidence>
<evidence type="ECO:0000256" key="8">
    <source>
        <dbReference type="ARBA" id="ARBA00022842"/>
    </source>
</evidence>
<evidence type="ECO:0000313" key="11">
    <source>
        <dbReference type="EMBL" id="OWF40601.1"/>
    </source>
</evidence>
<evidence type="ECO:0000256" key="1">
    <source>
        <dbReference type="ARBA" id="ARBA00001946"/>
    </source>
</evidence>
<dbReference type="InterPro" id="IPR003846">
    <property type="entry name" value="SelO"/>
</dbReference>
<keyword evidence="7" id="KW-0067">ATP-binding</keyword>
<comment type="similarity">
    <text evidence="2">Belongs to the SELO family.</text>
</comment>
<dbReference type="GO" id="GO:0016779">
    <property type="term" value="F:nucleotidyltransferase activity"/>
    <property type="evidence" value="ECO:0007669"/>
    <property type="project" value="UniProtKB-KW"/>
</dbReference>
<keyword evidence="3" id="KW-0808">Transferase</keyword>
<evidence type="ECO:0000256" key="4">
    <source>
        <dbReference type="ARBA" id="ARBA00022695"/>
    </source>
</evidence>